<reference evidence="1" key="2">
    <citation type="journal article" date="2015" name="Fish Shellfish Immunol.">
        <title>Early steps in the European eel (Anguilla anguilla)-Vibrio vulnificus interaction in the gills: Role of the RtxA13 toxin.</title>
        <authorList>
            <person name="Callol A."/>
            <person name="Pajuelo D."/>
            <person name="Ebbesson L."/>
            <person name="Teles M."/>
            <person name="MacKenzie S."/>
            <person name="Amaro C."/>
        </authorList>
    </citation>
    <scope>NUCLEOTIDE SEQUENCE</scope>
</reference>
<dbReference type="EMBL" id="GBXM01022881">
    <property type="protein sequence ID" value="JAH85696.1"/>
    <property type="molecule type" value="Transcribed_RNA"/>
</dbReference>
<evidence type="ECO:0000313" key="1">
    <source>
        <dbReference type="EMBL" id="JAH85696.1"/>
    </source>
</evidence>
<name>A0A0E9W5T7_ANGAN</name>
<proteinExistence type="predicted"/>
<dbReference type="AlphaFoldDB" id="A0A0E9W5T7"/>
<sequence length="38" mass="4716">MLTIRSRFHCTVIQNLKILSFHKYPYITIYRKTKFILK</sequence>
<organism evidence="1">
    <name type="scientific">Anguilla anguilla</name>
    <name type="common">European freshwater eel</name>
    <name type="synonym">Muraena anguilla</name>
    <dbReference type="NCBI Taxonomy" id="7936"/>
    <lineage>
        <taxon>Eukaryota</taxon>
        <taxon>Metazoa</taxon>
        <taxon>Chordata</taxon>
        <taxon>Craniata</taxon>
        <taxon>Vertebrata</taxon>
        <taxon>Euteleostomi</taxon>
        <taxon>Actinopterygii</taxon>
        <taxon>Neopterygii</taxon>
        <taxon>Teleostei</taxon>
        <taxon>Anguilliformes</taxon>
        <taxon>Anguillidae</taxon>
        <taxon>Anguilla</taxon>
    </lineage>
</organism>
<protein>
    <submittedName>
        <fullName evidence="1">Uncharacterized protein</fullName>
    </submittedName>
</protein>
<accession>A0A0E9W5T7</accession>
<reference evidence="1" key="1">
    <citation type="submission" date="2014-11" db="EMBL/GenBank/DDBJ databases">
        <authorList>
            <person name="Amaro Gonzalez C."/>
        </authorList>
    </citation>
    <scope>NUCLEOTIDE SEQUENCE</scope>
</reference>